<organism evidence="5 6">
    <name type="scientific">Aspergillus parasiticus</name>
    <dbReference type="NCBI Taxonomy" id="5067"/>
    <lineage>
        <taxon>Eukaryota</taxon>
        <taxon>Fungi</taxon>
        <taxon>Dikarya</taxon>
        <taxon>Ascomycota</taxon>
        <taxon>Pezizomycotina</taxon>
        <taxon>Eurotiomycetes</taxon>
        <taxon>Eurotiomycetidae</taxon>
        <taxon>Eurotiales</taxon>
        <taxon>Aspergillaceae</taxon>
        <taxon>Aspergillus</taxon>
        <taxon>Aspergillus subgen. Circumdati</taxon>
    </lineage>
</organism>
<dbReference type="PANTHER" id="PTHR24126">
    <property type="entry name" value="ANKYRIN REPEAT, PH AND SEC7 DOMAIN CONTAINING PROTEIN SECG-RELATED"/>
    <property type="match status" value="1"/>
</dbReference>
<feature type="repeat" description="ANK" evidence="3">
    <location>
        <begin position="555"/>
        <end position="587"/>
    </location>
</feature>
<feature type="repeat" description="ANK" evidence="3">
    <location>
        <begin position="269"/>
        <end position="301"/>
    </location>
</feature>
<dbReference type="Gene3D" id="1.25.40.20">
    <property type="entry name" value="Ankyrin repeat-containing domain"/>
    <property type="match status" value="4"/>
</dbReference>
<dbReference type="PRINTS" id="PR01415">
    <property type="entry name" value="ANKYRIN"/>
</dbReference>
<feature type="domain" description="Heterokaryon incompatibility" evidence="4">
    <location>
        <begin position="820"/>
        <end position="971"/>
    </location>
</feature>
<dbReference type="OMA" id="AWECPET"/>
<accession>A0A5N6DPA8</accession>
<keyword evidence="1" id="KW-0677">Repeat</keyword>
<feature type="repeat" description="ANK" evidence="3">
    <location>
        <begin position="522"/>
        <end position="554"/>
    </location>
</feature>
<keyword evidence="2 3" id="KW-0040">ANK repeat</keyword>
<dbReference type="Proteomes" id="UP000326532">
    <property type="component" value="Unassembled WGS sequence"/>
</dbReference>
<keyword evidence="6" id="KW-1185">Reference proteome</keyword>
<evidence type="ECO:0000256" key="1">
    <source>
        <dbReference type="ARBA" id="ARBA00022737"/>
    </source>
</evidence>
<sequence>MPATGNIYSWRRSHRNIKLEKDEHGDRKWLLVVDDTERSALDLARDANIPERQLQELVQLEFETLWDQFNLYHTWSLTEAAKQDDLLAVQRLVKAGAEIHMQGDRSENNYSALRIAARKGHKLVAHYLLDAEKDRLSRHIYTPERLERAVRDGNHEEVERMIPERDFISRSLSAKSEALCEAAGCGNLELLQLLLASGGQVNARPNYHPYMTALESAAQGGHLPCVRYLLGHGAPMTPRRSHSSALKRASAEGFSDVVDALLQAGAGPNDDNALHAAAFGGHLEIVNRLVDAGADIDADHEYENSFREGHLTALQEAARGGHMNVVDTLIRKGADVNALPRDRGMTALQAAVASDSPEVVRYLIAVGANINAPAEEWGRTALQKAAEIGSIEMVNMLLDAGAVLERSAHQDGRDAPALELAIKGGHLSVAERLLQKVDKAGEQEQKYLYNPLTLALHTAAFQGYEHIVRRLLEVGAPILELDRPALLVPYTASNGHTAIVKMLLDAGAEMDGTSSRYSRTSHSKTALQSAVAGGHVETARLLLEYGADINAAPARVKSPLHLACRNGDVIMVRMLLDAGVNIHAVSYSGKTVRRSAEKGGSVEILQLLNMREALEHSEGNETNVLDVSTIAKRGLCSICSGLPLEVFTIPRWSRRYHSDAFYFHPSLVSLEENARGGCPFCLFFWKRLGIGMISIPQPSKVRLFQNSRSTDDVAEIWSQIDEPYPKDVERPQRERADFQACVEPFDGKVKALPGNTQSAKTYQQIVTWLQQCIKNHHACTVGSNGRFLPTRLIDLTGWGRGKAVKLVESNSIHRDQSIPYIALSHRWDGQITAAASTTSENILPRLEELTIDTLPRNFVHAMEVTHLLKINYLWIDSLCILQDSKEDWNREAALMSEVYQNSECTISDQSGQTSSMGFFCSGDVQNDSVEFRCSSQDGLSSKMVRAVKTQPSWVALLAQGPLQSRGWCLQERELSPRVLHYTPSQVLWECRAFKASEGWPARDISSELSEGYSEYNLRILDRIQAQDTHEIYTSWLNTVRDYASRSLTKYEDTFPALGGLARIVHGYVHCDYVAGMWAADLRRSIAWVPGEGPNDDSSSTSRHATYVAPTWSWASVVGKVSFEQAKALSRETTEETIAVIDGWRITHLTPDPFGQIASAELHMTTPILTAVLDYYSTSSYYFLRGPHDTVGKWYGQMIFDVKAESESLQVVWCIPLFTSDVRGSIGLALVPVQGQEHTYRRVGHIWELGMSHFQTLERQSIVLI</sequence>
<evidence type="ECO:0000313" key="6">
    <source>
        <dbReference type="Proteomes" id="UP000326532"/>
    </source>
</evidence>
<dbReference type="SUPFAM" id="SSF48403">
    <property type="entry name" value="Ankyrin repeat"/>
    <property type="match status" value="2"/>
</dbReference>
<feature type="repeat" description="ANK" evidence="3">
    <location>
        <begin position="309"/>
        <end position="341"/>
    </location>
</feature>
<evidence type="ECO:0000256" key="2">
    <source>
        <dbReference type="ARBA" id="ARBA00023043"/>
    </source>
</evidence>
<dbReference type="Pfam" id="PF06985">
    <property type="entry name" value="HET"/>
    <property type="match status" value="1"/>
</dbReference>
<feature type="repeat" description="ANK" evidence="3">
    <location>
        <begin position="343"/>
        <end position="375"/>
    </location>
</feature>
<name>A0A5N6DPA8_ASPPA</name>
<dbReference type="PROSITE" id="PS50297">
    <property type="entry name" value="ANK_REP_REGION"/>
    <property type="match status" value="6"/>
</dbReference>
<dbReference type="VEuPathDB" id="FungiDB:BDV34DRAFT_77496"/>
<evidence type="ECO:0000259" key="4">
    <source>
        <dbReference type="Pfam" id="PF06985"/>
    </source>
</evidence>
<evidence type="ECO:0000256" key="3">
    <source>
        <dbReference type="PROSITE-ProRule" id="PRU00023"/>
    </source>
</evidence>
<evidence type="ECO:0000313" key="5">
    <source>
        <dbReference type="EMBL" id="KAB8206724.1"/>
    </source>
</evidence>
<dbReference type="EMBL" id="ML734961">
    <property type="protein sequence ID" value="KAB8206724.1"/>
    <property type="molecule type" value="Genomic_DNA"/>
</dbReference>
<dbReference type="InterPro" id="IPR010730">
    <property type="entry name" value="HET"/>
</dbReference>
<dbReference type="PANTHER" id="PTHR24126:SF14">
    <property type="entry name" value="ANK_REP_REGION DOMAIN-CONTAINING PROTEIN"/>
    <property type="match status" value="1"/>
</dbReference>
<dbReference type="Pfam" id="PF00023">
    <property type="entry name" value="Ank"/>
    <property type="match status" value="2"/>
</dbReference>
<dbReference type="Pfam" id="PF13637">
    <property type="entry name" value="Ank_4"/>
    <property type="match status" value="1"/>
</dbReference>
<gene>
    <name evidence="5" type="ORF">BDV34DRAFT_77496</name>
</gene>
<protein>
    <submittedName>
        <fullName evidence="5">Ankyrin repeat-containing domain protein</fullName>
    </submittedName>
</protein>
<feature type="repeat" description="ANK" evidence="3">
    <location>
        <begin position="377"/>
        <end position="409"/>
    </location>
</feature>
<dbReference type="AlphaFoldDB" id="A0A5N6DPA8"/>
<dbReference type="SMART" id="SM00248">
    <property type="entry name" value="ANK"/>
    <property type="match status" value="14"/>
</dbReference>
<feature type="repeat" description="ANK" evidence="3">
    <location>
        <begin position="455"/>
        <end position="483"/>
    </location>
</feature>
<proteinExistence type="predicted"/>
<dbReference type="InterPro" id="IPR036770">
    <property type="entry name" value="Ankyrin_rpt-contain_sf"/>
</dbReference>
<dbReference type="PROSITE" id="PS50088">
    <property type="entry name" value="ANK_REPEAT"/>
    <property type="match status" value="7"/>
</dbReference>
<dbReference type="InterPro" id="IPR002110">
    <property type="entry name" value="Ankyrin_rpt"/>
</dbReference>
<dbReference type="Pfam" id="PF12796">
    <property type="entry name" value="Ank_2"/>
    <property type="match status" value="3"/>
</dbReference>
<reference evidence="5 6" key="1">
    <citation type="submission" date="2019-04" db="EMBL/GenBank/DDBJ databases">
        <title>Fungal friends and foes A comparative genomics study of 23 Aspergillus species from section Flavi.</title>
        <authorList>
            <consortium name="DOE Joint Genome Institute"/>
            <person name="Kjaerbolling I."/>
            <person name="Vesth T.C."/>
            <person name="Frisvad J.C."/>
            <person name="Nybo J.L."/>
            <person name="Theobald S."/>
            <person name="Kildgaard S."/>
            <person name="Petersen T.I."/>
            <person name="Kuo A."/>
            <person name="Sato A."/>
            <person name="Lyhne E.K."/>
            <person name="Kogle M.E."/>
            <person name="Wiebenga A."/>
            <person name="Kun R.S."/>
            <person name="Lubbers R.J."/>
            <person name="Makela M.R."/>
            <person name="Barry K."/>
            <person name="Chovatia M."/>
            <person name="Clum A."/>
            <person name="Daum C."/>
            <person name="Haridas S."/>
            <person name="He G."/>
            <person name="LaButti K."/>
            <person name="Lipzen A."/>
            <person name="Mondo S."/>
            <person name="Pangilinan J."/>
            <person name="Riley R."/>
            <person name="Salamov A."/>
            <person name="Simmons B.A."/>
            <person name="Magnuson J.K."/>
            <person name="Henrissat B."/>
            <person name="Mortensen U.H."/>
            <person name="Larsen T.O."/>
            <person name="De vries R.P."/>
            <person name="Grigoriev I.V."/>
            <person name="Machida M."/>
            <person name="Baker S.E."/>
            <person name="Andersen M.R."/>
        </authorList>
    </citation>
    <scope>NUCLEOTIDE SEQUENCE [LARGE SCALE GENOMIC DNA]</scope>
    <source>
        <strain evidence="5 6">CBS 117618</strain>
    </source>
</reference>